<dbReference type="AlphaFoldDB" id="E0NF27"/>
<name>E0NF27_PEDAC</name>
<sequence>MVKKKSLDYRLAAAVYGTPLWGAFMTDLVAINESKSDNVVSGEAEVKALESHLDQLGVSSRAVLVGLGDKTAATLRQFAQRPVEKLPHYSGANGHWKAANTRQAVLKIAEKY</sequence>
<protein>
    <recommendedName>
        <fullName evidence="3">Uracil-DNA glycosylase-like domain-containing protein</fullName>
    </recommendedName>
</protein>
<dbReference type="eggNOG" id="ENOG5034AWP">
    <property type="taxonomic scope" value="Bacteria"/>
</dbReference>
<gene>
    <name evidence="1" type="ORF">HMPREF0623_0239</name>
</gene>
<dbReference type="HOGENOM" id="CLU_2143455_0_0_9"/>
<proteinExistence type="predicted"/>
<dbReference type="EMBL" id="AEEG01000002">
    <property type="protein sequence ID" value="EFL96188.1"/>
    <property type="molecule type" value="Genomic_DNA"/>
</dbReference>
<evidence type="ECO:0008006" key="3">
    <source>
        <dbReference type="Google" id="ProtNLM"/>
    </source>
</evidence>
<reference evidence="1" key="1">
    <citation type="submission" date="2010-07" db="EMBL/GenBank/DDBJ databases">
        <authorList>
            <person name="Muzny D."/>
            <person name="Qin X."/>
            <person name="Deng J."/>
            <person name="Jiang H."/>
            <person name="Liu Y."/>
            <person name="Qu J."/>
            <person name="Song X.-Z."/>
            <person name="Zhang L."/>
            <person name="Thornton R."/>
            <person name="Coyle M."/>
            <person name="Francisco L."/>
            <person name="Jackson L."/>
            <person name="Javaid M."/>
            <person name="Korchina V."/>
            <person name="Kovar C."/>
            <person name="Mata R."/>
            <person name="Mathew T."/>
            <person name="Ngo R."/>
            <person name="Nguyen L."/>
            <person name="Nguyen N."/>
            <person name="Okwuonu G."/>
            <person name="Ongeri F."/>
            <person name="Pham C."/>
            <person name="Simmons D."/>
            <person name="Wilczek-Boney K."/>
            <person name="Hale W."/>
            <person name="Jakkamsetti A."/>
            <person name="Pham P."/>
            <person name="Ruth R."/>
            <person name="San Lucas F."/>
            <person name="Warren J."/>
            <person name="Zhang J."/>
            <person name="Zhao Z."/>
            <person name="Zhou C."/>
            <person name="Zhu D."/>
            <person name="Lee S."/>
            <person name="Bess C."/>
            <person name="Blankenburg K."/>
            <person name="Forbes L."/>
            <person name="Fu Q."/>
            <person name="Gubbala S."/>
            <person name="Hirani K."/>
            <person name="Jayaseelan J.C."/>
            <person name="Lara F."/>
            <person name="Munidasa M."/>
            <person name="Palculict T."/>
            <person name="Patil S."/>
            <person name="Pu L.-L."/>
            <person name="Saada N."/>
            <person name="Tang L."/>
            <person name="Weissenberger G."/>
            <person name="Zhu Y."/>
            <person name="Hemphill L."/>
            <person name="Shang Y."/>
            <person name="Youmans B."/>
            <person name="Ayvaz T."/>
            <person name="Ross M."/>
            <person name="Santibanez J."/>
            <person name="Aqrawi P."/>
            <person name="Gross S."/>
            <person name="Joshi V."/>
            <person name="Fowler G."/>
            <person name="Nazareth L."/>
            <person name="Reid J."/>
            <person name="Worley K."/>
            <person name="Petrosino J."/>
            <person name="Highlander S."/>
            <person name="Gibbs R."/>
        </authorList>
    </citation>
    <scope>NUCLEOTIDE SEQUENCE [LARGE SCALE GENOMIC DNA]</scope>
    <source>
        <strain evidence="1">DSM 20284</strain>
    </source>
</reference>
<evidence type="ECO:0000313" key="1">
    <source>
        <dbReference type="EMBL" id="EFL96188.1"/>
    </source>
</evidence>
<dbReference type="RefSeq" id="WP_004165727.1">
    <property type="nucleotide sequence ID" value="NZ_GL397067.1"/>
</dbReference>
<evidence type="ECO:0000313" key="2">
    <source>
        <dbReference type="Proteomes" id="UP000004470"/>
    </source>
</evidence>
<comment type="caution">
    <text evidence="1">The sequence shown here is derived from an EMBL/GenBank/DDBJ whole genome shotgun (WGS) entry which is preliminary data.</text>
</comment>
<keyword evidence="2" id="KW-1185">Reference proteome</keyword>
<dbReference type="Proteomes" id="UP000004470">
    <property type="component" value="Unassembled WGS sequence"/>
</dbReference>
<organism evidence="1 2">
    <name type="scientific">Pediococcus acidilactici DSM 20284</name>
    <dbReference type="NCBI Taxonomy" id="862514"/>
    <lineage>
        <taxon>Bacteria</taxon>
        <taxon>Bacillati</taxon>
        <taxon>Bacillota</taxon>
        <taxon>Bacilli</taxon>
        <taxon>Lactobacillales</taxon>
        <taxon>Lactobacillaceae</taxon>
        <taxon>Pediococcus</taxon>
        <taxon>Pediococcus acidilactici group</taxon>
    </lineage>
</organism>
<accession>E0NF27</accession>